<comment type="caution">
    <text evidence="1">The sequence shown here is derived from an EMBL/GenBank/DDBJ whole genome shotgun (WGS) entry which is preliminary data.</text>
</comment>
<organism evidence="1">
    <name type="scientific">bioreactor metagenome</name>
    <dbReference type="NCBI Taxonomy" id="1076179"/>
    <lineage>
        <taxon>unclassified sequences</taxon>
        <taxon>metagenomes</taxon>
        <taxon>ecological metagenomes</taxon>
    </lineage>
</organism>
<dbReference type="AlphaFoldDB" id="A0A645AEA1"/>
<accession>A0A645AEA1</accession>
<sequence length="154" mass="17300">MRPGDKNPGYDFPLQGVRPVDLGQSLQENIYTLVLEFIPATYGYHECVLGNLRAGHYRCHLPQPGFGCICTNIVLPRLRCKTVFKTVRGNNIGTLFEEMGALGSCYIGNSSEYVRIVCRTPFEGVFGYYIEFLYFVPSIVTLHIVVQRESVPGN</sequence>
<reference evidence="1" key="1">
    <citation type="submission" date="2019-08" db="EMBL/GenBank/DDBJ databases">
        <authorList>
            <person name="Kucharzyk K."/>
            <person name="Murdoch R.W."/>
            <person name="Higgins S."/>
            <person name="Loffler F."/>
        </authorList>
    </citation>
    <scope>NUCLEOTIDE SEQUENCE</scope>
</reference>
<name>A0A645AEA1_9ZZZZ</name>
<dbReference type="EMBL" id="VSSQ01013447">
    <property type="protein sequence ID" value="MPM51509.1"/>
    <property type="molecule type" value="Genomic_DNA"/>
</dbReference>
<protein>
    <submittedName>
        <fullName evidence="1">Uncharacterized protein</fullName>
    </submittedName>
</protein>
<gene>
    <name evidence="1" type="ORF">SDC9_98258</name>
</gene>
<proteinExistence type="predicted"/>
<evidence type="ECO:0000313" key="1">
    <source>
        <dbReference type="EMBL" id="MPM51509.1"/>
    </source>
</evidence>